<feature type="domain" description="PPIase FKBP-type" evidence="8">
    <location>
        <begin position="374"/>
        <end position="460"/>
    </location>
</feature>
<evidence type="ECO:0000256" key="1">
    <source>
        <dbReference type="ARBA" id="ARBA00000971"/>
    </source>
</evidence>
<keyword evidence="5 6" id="KW-0413">Isomerase</keyword>
<evidence type="ECO:0000256" key="7">
    <source>
        <dbReference type="SAM" id="MobiDB-lite"/>
    </source>
</evidence>
<dbReference type="Pfam" id="PF00254">
    <property type="entry name" value="FKBP_C"/>
    <property type="match status" value="1"/>
</dbReference>
<evidence type="ECO:0000256" key="5">
    <source>
        <dbReference type="ARBA" id="ARBA00023235"/>
    </source>
</evidence>
<dbReference type="Gene3D" id="3.10.50.40">
    <property type="match status" value="1"/>
</dbReference>
<evidence type="ECO:0000259" key="8">
    <source>
        <dbReference type="PROSITE" id="PS50059"/>
    </source>
</evidence>
<dbReference type="PANTHER" id="PTHR43811:SF19">
    <property type="entry name" value="39 KDA FK506-BINDING NUCLEAR PROTEIN"/>
    <property type="match status" value="1"/>
</dbReference>
<dbReference type="InterPro" id="IPR001179">
    <property type="entry name" value="PPIase_FKBP_dom"/>
</dbReference>
<dbReference type="GO" id="GO:0003755">
    <property type="term" value="F:peptidyl-prolyl cis-trans isomerase activity"/>
    <property type="evidence" value="ECO:0007669"/>
    <property type="project" value="UniProtKB-KW"/>
</dbReference>
<dbReference type="Gene3D" id="2.60.120.560">
    <property type="entry name" value="Exo-inulinase, domain 1"/>
    <property type="match status" value="1"/>
</dbReference>
<dbReference type="SUPFAM" id="SSF54534">
    <property type="entry name" value="FKBP-like"/>
    <property type="match status" value="1"/>
</dbReference>
<comment type="caution">
    <text evidence="9">The sequence shown here is derived from an EMBL/GenBank/DDBJ whole genome shotgun (WGS) entry which is preliminary data.</text>
</comment>
<reference evidence="9 10" key="1">
    <citation type="submission" date="2019-02" db="EMBL/GenBank/DDBJ databases">
        <title>Deep-cultivation of Planctomycetes and their phenomic and genomic characterization uncovers novel biology.</title>
        <authorList>
            <person name="Wiegand S."/>
            <person name="Jogler M."/>
            <person name="Boedeker C."/>
            <person name="Pinto D."/>
            <person name="Vollmers J."/>
            <person name="Rivas-Marin E."/>
            <person name="Kohn T."/>
            <person name="Peeters S.H."/>
            <person name="Heuer A."/>
            <person name="Rast P."/>
            <person name="Oberbeckmann S."/>
            <person name="Bunk B."/>
            <person name="Jeske O."/>
            <person name="Meyerdierks A."/>
            <person name="Storesund J.E."/>
            <person name="Kallscheuer N."/>
            <person name="Luecker S."/>
            <person name="Lage O.M."/>
            <person name="Pohl T."/>
            <person name="Merkel B.J."/>
            <person name="Hornburger P."/>
            <person name="Mueller R.-W."/>
            <person name="Bruemmer F."/>
            <person name="Labrenz M."/>
            <person name="Spormann A.M."/>
            <person name="Op Den Camp H."/>
            <person name="Overmann J."/>
            <person name="Amann R."/>
            <person name="Jetten M.S.M."/>
            <person name="Mascher T."/>
            <person name="Medema M.H."/>
            <person name="Devos D.P."/>
            <person name="Kaster A.-K."/>
            <person name="Ovreas L."/>
            <person name="Rohde M."/>
            <person name="Galperin M.Y."/>
            <person name="Jogler C."/>
        </authorList>
    </citation>
    <scope>NUCLEOTIDE SEQUENCE [LARGE SCALE GENOMIC DNA]</scope>
    <source>
        <strain evidence="9 10">KOR42</strain>
    </source>
</reference>
<dbReference type="InterPro" id="IPR046357">
    <property type="entry name" value="PPIase_dom_sf"/>
</dbReference>
<evidence type="ECO:0000256" key="4">
    <source>
        <dbReference type="ARBA" id="ARBA00023110"/>
    </source>
</evidence>
<keyword evidence="4 6" id="KW-0697">Rotamase</keyword>
<accession>A0A5C5X400</accession>
<dbReference type="AlphaFoldDB" id="A0A5C5X400"/>
<protein>
    <recommendedName>
        <fullName evidence="3 6">peptidylprolyl isomerase</fullName>
        <ecNumber evidence="3 6">5.2.1.8</ecNumber>
    </recommendedName>
</protein>
<dbReference type="GO" id="GO:0016787">
    <property type="term" value="F:hydrolase activity"/>
    <property type="evidence" value="ECO:0007669"/>
    <property type="project" value="InterPro"/>
</dbReference>
<keyword evidence="10" id="KW-1185">Reference proteome</keyword>
<evidence type="ECO:0000313" key="9">
    <source>
        <dbReference type="EMBL" id="TWT56915.1"/>
    </source>
</evidence>
<dbReference type="RefSeq" id="WP_231740572.1">
    <property type="nucleotide sequence ID" value="NZ_SIHI01000001.1"/>
</dbReference>
<dbReference type="EMBL" id="SIHI01000001">
    <property type="protein sequence ID" value="TWT56915.1"/>
    <property type="molecule type" value="Genomic_DNA"/>
</dbReference>
<dbReference type="InterPro" id="IPR010496">
    <property type="entry name" value="AL/BT2_dom"/>
</dbReference>
<comment type="catalytic activity">
    <reaction evidence="1 6">
        <text>[protein]-peptidylproline (omega=180) = [protein]-peptidylproline (omega=0)</text>
        <dbReference type="Rhea" id="RHEA:16237"/>
        <dbReference type="Rhea" id="RHEA-COMP:10747"/>
        <dbReference type="Rhea" id="RHEA-COMP:10748"/>
        <dbReference type="ChEBI" id="CHEBI:83833"/>
        <dbReference type="ChEBI" id="CHEBI:83834"/>
        <dbReference type="EC" id="5.2.1.8"/>
    </reaction>
</comment>
<gene>
    <name evidence="9" type="primary">fbp_1</name>
    <name evidence="9" type="ORF">KOR42_02710</name>
</gene>
<sequence length="461" mass="49597">MLVREFSFADTVLLYPNAVTDSIPTQKACGFIESGSATQFRPLRNQELTAVVIKKSVICLGFALSVATGKPVLSDEPNSAQPTYSGENTKSAELRPVSPPSLAPIDQLGEKSEPGPSLLRVPDGALKPPLSPPNTKPGVASTVSLDSANTAREPGFESLLPGEDLEGWTVQDGRSEVWSRSGNMVSCRGLGGGWLRTDSQYSDFHVKFEYRLSAGGNSGFALRTPESENPSFAGIEIQLLDDSAEKYADLRPTQYTGSVYYQAAPQKRAQLNPVGEWNACEIICMGDALTVIVNGETINDVNLATGPLDENGKAPEIWRLSQRPPLGHLALQSHSTPVDFRNLRIKDLTVPTDSGVRFVELEDGSGDAVDPAEDSVVSVHYAGQLGDGRRFSDTRKLGEEVTVALDEVIPGWKHGLSGMKVGGRRRLIVPPEMGYGNQGVTNLIPPGATLVFEVELRGIQR</sequence>
<evidence type="ECO:0000313" key="10">
    <source>
        <dbReference type="Proteomes" id="UP000317243"/>
    </source>
</evidence>
<comment type="similarity">
    <text evidence="2">Belongs to the FKBP-type PPIase family.</text>
</comment>
<dbReference type="Pfam" id="PF06439">
    <property type="entry name" value="3keto-disac_hyd"/>
    <property type="match status" value="1"/>
</dbReference>
<proteinExistence type="inferred from homology"/>
<evidence type="ECO:0000256" key="3">
    <source>
        <dbReference type="ARBA" id="ARBA00013194"/>
    </source>
</evidence>
<evidence type="ECO:0000256" key="2">
    <source>
        <dbReference type="ARBA" id="ARBA00006577"/>
    </source>
</evidence>
<dbReference type="EC" id="5.2.1.8" evidence="3 6"/>
<name>A0A5C5X400_9PLAN</name>
<feature type="region of interest" description="Disordered" evidence="7">
    <location>
        <begin position="71"/>
        <end position="142"/>
    </location>
</feature>
<dbReference type="PANTHER" id="PTHR43811">
    <property type="entry name" value="FKBP-TYPE PEPTIDYL-PROLYL CIS-TRANS ISOMERASE FKPA"/>
    <property type="match status" value="1"/>
</dbReference>
<dbReference type="Proteomes" id="UP000317243">
    <property type="component" value="Unassembled WGS sequence"/>
</dbReference>
<feature type="compositionally biased region" description="Polar residues" evidence="7">
    <location>
        <begin position="76"/>
        <end position="91"/>
    </location>
</feature>
<dbReference type="PROSITE" id="PS50059">
    <property type="entry name" value="FKBP_PPIASE"/>
    <property type="match status" value="1"/>
</dbReference>
<organism evidence="9 10">
    <name type="scientific">Thalassoglobus neptunius</name>
    <dbReference type="NCBI Taxonomy" id="1938619"/>
    <lineage>
        <taxon>Bacteria</taxon>
        <taxon>Pseudomonadati</taxon>
        <taxon>Planctomycetota</taxon>
        <taxon>Planctomycetia</taxon>
        <taxon>Planctomycetales</taxon>
        <taxon>Planctomycetaceae</taxon>
        <taxon>Thalassoglobus</taxon>
    </lineage>
</organism>
<evidence type="ECO:0000256" key="6">
    <source>
        <dbReference type="PROSITE-ProRule" id="PRU00277"/>
    </source>
</evidence>